<accession>A0AA86VDY0</accession>
<keyword evidence="2" id="KW-1185">Reference proteome</keyword>
<dbReference type="EMBL" id="OY731400">
    <property type="protein sequence ID" value="CAJ1943163.1"/>
    <property type="molecule type" value="Genomic_DNA"/>
</dbReference>
<dbReference type="Proteomes" id="UP001189624">
    <property type="component" value="Chromosome 3"/>
</dbReference>
<reference evidence="1" key="1">
    <citation type="submission" date="2023-10" db="EMBL/GenBank/DDBJ databases">
        <authorList>
            <person name="Domelevo Entfellner J.-B."/>
        </authorList>
    </citation>
    <scope>NUCLEOTIDE SEQUENCE</scope>
</reference>
<evidence type="ECO:0000313" key="2">
    <source>
        <dbReference type="Proteomes" id="UP001189624"/>
    </source>
</evidence>
<proteinExistence type="predicted"/>
<sequence length="86" mass="9663">MKKLYGIATDLVIEILRRKLLVAIRSLNKKVKPNHISVAKSIANCDRIKVVAKLVANCDRIKSKEVTGKTNLHSYLCSSEDSRVQK</sequence>
<dbReference type="Gramene" id="rna-AYBTSS11_LOCUS11210">
    <property type="protein sequence ID" value="CAJ1943163.1"/>
    <property type="gene ID" value="gene-AYBTSS11_LOCUS11210"/>
</dbReference>
<dbReference type="AlphaFoldDB" id="A0AA86VDY0"/>
<gene>
    <name evidence="1" type="ORF">AYBTSS11_LOCUS11210</name>
</gene>
<evidence type="ECO:0000313" key="1">
    <source>
        <dbReference type="EMBL" id="CAJ1943163.1"/>
    </source>
</evidence>
<name>A0AA86VDY0_9FABA</name>
<organism evidence="1 2">
    <name type="scientific">Sphenostylis stenocarpa</name>
    <dbReference type="NCBI Taxonomy" id="92480"/>
    <lineage>
        <taxon>Eukaryota</taxon>
        <taxon>Viridiplantae</taxon>
        <taxon>Streptophyta</taxon>
        <taxon>Embryophyta</taxon>
        <taxon>Tracheophyta</taxon>
        <taxon>Spermatophyta</taxon>
        <taxon>Magnoliopsida</taxon>
        <taxon>eudicotyledons</taxon>
        <taxon>Gunneridae</taxon>
        <taxon>Pentapetalae</taxon>
        <taxon>rosids</taxon>
        <taxon>fabids</taxon>
        <taxon>Fabales</taxon>
        <taxon>Fabaceae</taxon>
        <taxon>Papilionoideae</taxon>
        <taxon>50 kb inversion clade</taxon>
        <taxon>NPAAA clade</taxon>
        <taxon>indigoferoid/millettioid clade</taxon>
        <taxon>Phaseoleae</taxon>
        <taxon>Sphenostylis</taxon>
    </lineage>
</organism>
<protein>
    <submittedName>
        <fullName evidence="1">Uncharacterized protein</fullName>
    </submittedName>
</protein>